<sequence length="283" mass="31229">MTTPVRLSPVDDGNLPEIARFLHENLNSRLSADAWARALAPTWRTAEPTHGFGLWADGVLVGVYAAFFSERVVAGRERRICNLAAWCVLDGYGAHGLRLLRALLSCGADVFTDLSPSGSVVPIDLRLGFQRLDTTTDVRPGYPSWQRRVTVVTDQRRIADLLTGRDAELFRDHVGSAAVQHVVLLVDGRPCYVMYRRVRRKRLPVFGALVHVGDTALFARGVRSLGAHLLVRGMPVLLAERRIVGGPVAWSRTVQGRPKLFKGADVEAADIDDLYSEITSVPW</sequence>
<dbReference type="SUPFAM" id="SSF55729">
    <property type="entry name" value="Acyl-CoA N-acyltransferases (Nat)"/>
    <property type="match status" value="1"/>
</dbReference>
<keyword evidence="2" id="KW-1185">Reference proteome</keyword>
<evidence type="ECO:0000313" key="1">
    <source>
        <dbReference type="EMBL" id="MDQ0371974.1"/>
    </source>
</evidence>
<accession>A0ABU0E9P6</accession>
<dbReference type="Proteomes" id="UP001239626">
    <property type="component" value="Unassembled WGS sequence"/>
</dbReference>
<protein>
    <recommendedName>
        <fullName evidence="3">N-acetyltransferase domain-containing protein</fullName>
    </recommendedName>
</protein>
<gene>
    <name evidence="1" type="ORF">J2X26_000271</name>
</gene>
<reference evidence="1 2" key="1">
    <citation type="submission" date="2023-07" db="EMBL/GenBank/DDBJ databases">
        <title>Sorghum-associated microbial communities from plants grown in Nebraska, USA.</title>
        <authorList>
            <person name="Schachtman D."/>
        </authorList>
    </citation>
    <scope>NUCLEOTIDE SEQUENCE [LARGE SCALE GENOMIC DNA]</scope>
    <source>
        <strain evidence="1 2">BE332</strain>
    </source>
</reference>
<dbReference type="RefSeq" id="WP_307489163.1">
    <property type="nucleotide sequence ID" value="NZ_JAUSVB010000001.1"/>
</dbReference>
<comment type="caution">
    <text evidence="1">The sequence shown here is derived from an EMBL/GenBank/DDBJ whole genome shotgun (WGS) entry which is preliminary data.</text>
</comment>
<dbReference type="EMBL" id="JAUSVB010000001">
    <property type="protein sequence ID" value="MDQ0371974.1"/>
    <property type="molecule type" value="Genomic_DNA"/>
</dbReference>
<proteinExistence type="predicted"/>
<evidence type="ECO:0008006" key="3">
    <source>
        <dbReference type="Google" id="ProtNLM"/>
    </source>
</evidence>
<name>A0ABU0E9P6_9CELL</name>
<organism evidence="1 2">
    <name type="scientific">Cellulomonas humilata</name>
    <dbReference type="NCBI Taxonomy" id="144055"/>
    <lineage>
        <taxon>Bacteria</taxon>
        <taxon>Bacillati</taxon>
        <taxon>Actinomycetota</taxon>
        <taxon>Actinomycetes</taxon>
        <taxon>Micrococcales</taxon>
        <taxon>Cellulomonadaceae</taxon>
        <taxon>Cellulomonas</taxon>
    </lineage>
</organism>
<evidence type="ECO:0000313" key="2">
    <source>
        <dbReference type="Proteomes" id="UP001239626"/>
    </source>
</evidence>
<dbReference type="InterPro" id="IPR016181">
    <property type="entry name" value="Acyl_CoA_acyltransferase"/>
</dbReference>